<feature type="non-terminal residue" evidence="1">
    <location>
        <position position="1"/>
    </location>
</feature>
<proteinExistence type="predicted"/>
<name>A0A392VK60_9FABA</name>
<evidence type="ECO:0000313" key="1">
    <source>
        <dbReference type="EMBL" id="MCI87812.1"/>
    </source>
</evidence>
<reference evidence="1 2" key="1">
    <citation type="journal article" date="2018" name="Front. Plant Sci.">
        <title>Red Clover (Trifolium pratense) and Zigzag Clover (T. medium) - A Picture of Genomic Similarities and Differences.</title>
        <authorList>
            <person name="Dluhosova J."/>
            <person name="Istvanek J."/>
            <person name="Nedelnik J."/>
            <person name="Repkova J."/>
        </authorList>
    </citation>
    <scope>NUCLEOTIDE SEQUENCE [LARGE SCALE GENOMIC DNA]</scope>
    <source>
        <strain evidence="2">cv. 10/8</strain>
        <tissue evidence="1">Leaf</tissue>
    </source>
</reference>
<dbReference type="EMBL" id="LXQA011176003">
    <property type="protein sequence ID" value="MCI87812.1"/>
    <property type="molecule type" value="Genomic_DNA"/>
</dbReference>
<dbReference type="AlphaFoldDB" id="A0A392VK60"/>
<dbReference type="Proteomes" id="UP000265520">
    <property type="component" value="Unassembled WGS sequence"/>
</dbReference>
<sequence>VQFNALLVGYDLTGYVDGTTASPATTDATYTRWKRHDQLILHAIISSVDPSVITMLGNVKTSK</sequence>
<protein>
    <recommendedName>
        <fullName evidence="3">Retrovirus-related pol polyprotein from transposon TNT 1-94</fullName>
    </recommendedName>
</protein>
<keyword evidence="2" id="KW-1185">Reference proteome</keyword>
<organism evidence="1 2">
    <name type="scientific">Trifolium medium</name>
    <dbReference type="NCBI Taxonomy" id="97028"/>
    <lineage>
        <taxon>Eukaryota</taxon>
        <taxon>Viridiplantae</taxon>
        <taxon>Streptophyta</taxon>
        <taxon>Embryophyta</taxon>
        <taxon>Tracheophyta</taxon>
        <taxon>Spermatophyta</taxon>
        <taxon>Magnoliopsida</taxon>
        <taxon>eudicotyledons</taxon>
        <taxon>Gunneridae</taxon>
        <taxon>Pentapetalae</taxon>
        <taxon>rosids</taxon>
        <taxon>fabids</taxon>
        <taxon>Fabales</taxon>
        <taxon>Fabaceae</taxon>
        <taxon>Papilionoideae</taxon>
        <taxon>50 kb inversion clade</taxon>
        <taxon>NPAAA clade</taxon>
        <taxon>Hologalegina</taxon>
        <taxon>IRL clade</taxon>
        <taxon>Trifolieae</taxon>
        <taxon>Trifolium</taxon>
    </lineage>
</organism>
<comment type="caution">
    <text evidence="1">The sequence shown here is derived from an EMBL/GenBank/DDBJ whole genome shotgun (WGS) entry which is preliminary data.</text>
</comment>
<evidence type="ECO:0000313" key="2">
    <source>
        <dbReference type="Proteomes" id="UP000265520"/>
    </source>
</evidence>
<accession>A0A392VK60</accession>
<evidence type="ECO:0008006" key="3">
    <source>
        <dbReference type="Google" id="ProtNLM"/>
    </source>
</evidence>